<proteinExistence type="predicted"/>
<reference evidence="3" key="1">
    <citation type="journal article" date="2015" name="J. Antimicrob. Chemother.">
        <title>Vancomycin-resistant Enterococcus faecium harbouring vanN in Canada: a case and complete sequence of pEfm12493 harbouring the vanN operon.</title>
        <authorList>
            <person name="Boyd D.A."/>
            <person name="Levesque S."/>
            <person name="Picard A.C."/>
            <person name="Golding G.R."/>
        </authorList>
    </citation>
    <scope>NUCLEOTIDE SEQUENCE</scope>
    <source>
        <strain evidence="3">N12-493</strain>
        <plasmid evidence="3">pEfm12493</plasmid>
    </source>
</reference>
<feature type="domain" description="WxL" evidence="2">
    <location>
        <begin position="29"/>
        <end position="236"/>
    </location>
</feature>
<feature type="signal peptide" evidence="1">
    <location>
        <begin position="1"/>
        <end position="27"/>
    </location>
</feature>
<protein>
    <submittedName>
        <fullName evidence="3">Cell surface protein</fullName>
    </submittedName>
</protein>
<dbReference type="InterPro" id="IPR027994">
    <property type="entry name" value="WxL_dom"/>
</dbReference>
<keyword evidence="1" id="KW-0732">Signal</keyword>
<keyword evidence="3" id="KW-0614">Plasmid</keyword>
<name>A0A0D5MCA2_ENTFC</name>
<accession>A0A0D5MCA2</accession>
<gene>
    <name evidence="3" type="ORF">pEfm12493_093</name>
</gene>
<dbReference type="AlphaFoldDB" id="A0A0D5MCA2"/>
<evidence type="ECO:0000259" key="2">
    <source>
        <dbReference type="Pfam" id="PF13731"/>
    </source>
</evidence>
<dbReference type="EMBL" id="KP342511">
    <property type="protein sequence ID" value="AJY53577.1"/>
    <property type="molecule type" value="Genomic_DNA"/>
</dbReference>
<organism evidence="3">
    <name type="scientific">Enterococcus faecium</name>
    <name type="common">Streptococcus faecium</name>
    <dbReference type="NCBI Taxonomy" id="1352"/>
    <lineage>
        <taxon>Bacteria</taxon>
        <taxon>Bacillati</taxon>
        <taxon>Bacillota</taxon>
        <taxon>Bacilli</taxon>
        <taxon>Lactobacillales</taxon>
        <taxon>Enterococcaceae</taxon>
        <taxon>Enterococcus</taxon>
    </lineage>
</organism>
<dbReference type="Pfam" id="PF13731">
    <property type="entry name" value="WxL"/>
    <property type="match status" value="1"/>
</dbReference>
<sequence>MKKLMGTSLVVATLASTLATGGLNVFAAQADNHDTDVTAEIIEGGGVDPSDPDTQPPILIDPVDPGDVLQPAGSLGLAYASHFDFGTIKLNGSAIDVNPTNQVPDPNNPSATIDAGYGVEIRDVRGKGDGWKVNISLSEIKDSGSSNTLNGVEIVLPAGDVKTTDANVPAQNQPTANAVTLTADNTVNELFTAQKDQGMGVWADTWTKDDIHLKAPANQYAGEYTAKINWDLLDTPA</sequence>
<feature type="chain" id="PRO_5002295864" evidence="1">
    <location>
        <begin position="28"/>
        <end position="237"/>
    </location>
</feature>
<evidence type="ECO:0000313" key="3">
    <source>
        <dbReference type="EMBL" id="AJY53577.1"/>
    </source>
</evidence>
<evidence type="ECO:0000256" key="1">
    <source>
        <dbReference type="SAM" id="SignalP"/>
    </source>
</evidence>
<geneLocation type="plasmid" evidence="3">
    <name>pEfm12493</name>
</geneLocation>
<dbReference type="RefSeq" id="WP_172686647.1">
    <property type="nucleotide sequence ID" value="NZ_KP342511.1"/>
</dbReference>